<accession>A0A4Z1BKT7</accession>
<dbReference type="EMBL" id="SRPF01000002">
    <property type="protein sequence ID" value="TGN40357.1"/>
    <property type="molecule type" value="Genomic_DNA"/>
</dbReference>
<dbReference type="AlphaFoldDB" id="A0A4Z1BKT7"/>
<evidence type="ECO:0000313" key="2">
    <source>
        <dbReference type="Proteomes" id="UP000298325"/>
    </source>
</evidence>
<dbReference type="RefSeq" id="WP_135803019.1">
    <property type="nucleotide sequence ID" value="NZ_SRPF01000002.1"/>
</dbReference>
<dbReference type="InterPro" id="IPR045445">
    <property type="entry name" value="DUF6502"/>
</dbReference>
<dbReference type="Proteomes" id="UP000298325">
    <property type="component" value="Unassembled WGS sequence"/>
</dbReference>
<dbReference type="OrthoDB" id="6356376at2"/>
<evidence type="ECO:0000313" key="1">
    <source>
        <dbReference type="EMBL" id="TGN40357.1"/>
    </source>
</evidence>
<name>A0A4Z1BKT7_9GAMM</name>
<proteinExistence type="predicted"/>
<reference evidence="1 2" key="1">
    <citation type="submission" date="2019-04" db="EMBL/GenBank/DDBJ databases">
        <authorList>
            <person name="Park S."/>
            <person name="Yoon J.-H."/>
        </authorList>
    </citation>
    <scope>NUCLEOTIDE SEQUENCE [LARGE SCALE GENOMIC DNA]</scope>
    <source>
        <strain evidence="1 2">HJM-18</strain>
    </source>
</reference>
<dbReference type="Pfam" id="PF20112">
    <property type="entry name" value="DUF6502"/>
    <property type="match status" value="1"/>
</dbReference>
<gene>
    <name evidence="1" type="ORF">E5Q11_08810</name>
</gene>
<sequence length="292" mass="32623">MKDSDTNPLHRALYRILRPLARLLLRNGIPFAEFAELVRRAYVDAALEDFADERKKPTDSRAAVMTGLTRKEVKKQRDILAGEHRQAPALRHENRASRVVSGWVHDPAFHASNGEPAKLSFDSSNQSSSGPASFSELVRRYSGDMTPRAVLEELVRVGVVADDGSGNLELRQRAYVPAGDSEEMLQIFGEDVSDLIATIDHNLVGSEATGQPLFQRTLVYNNIPPEVMERWRHYAALQSQDLLEQLDKWLGPYDRDIASHGKSDTEGNVVRTGVGIFYFEDPVQPDINGESK</sequence>
<comment type="caution">
    <text evidence="1">The sequence shown here is derived from an EMBL/GenBank/DDBJ whole genome shotgun (WGS) entry which is preliminary data.</text>
</comment>
<keyword evidence="2" id="KW-1185">Reference proteome</keyword>
<protein>
    <submittedName>
        <fullName evidence="1">Uncharacterized protein</fullName>
    </submittedName>
</protein>
<organism evidence="1 2">
    <name type="scientific">Marinobacter confluentis</name>
    <dbReference type="NCBI Taxonomy" id="1697557"/>
    <lineage>
        <taxon>Bacteria</taxon>
        <taxon>Pseudomonadati</taxon>
        <taxon>Pseudomonadota</taxon>
        <taxon>Gammaproteobacteria</taxon>
        <taxon>Pseudomonadales</taxon>
        <taxon>Marinobacteraceae</taxon>
        <taxon>Marinobacter</taxon>
    </lineage>
</organism>